<reference evidence="2" key="2">
    <citation type="journal article" date="2021" name="PeerJ">
        <title>Extensive microbial diversity within the chicken gut microbiome revealed by metagenomics and culture.</title>
        <authorList>
            <person name="Gilroy R."/>
            <person name="Ravi A."/>
            <person name="Getino M."/>
            <person name="Pursley I."/>
            <person name="Horton D.L."/>
            <person name="Alikhan N.F."/>
            <person name="Baker D."/>
            <person name="Gharbi K."/>
            <person name="Hall N."/>
            <person name="Watson M."/>
            <person name="Adriaenssens E.M."/>
            <person name="Foster-Nyarko E."/>
            <person name="Jarju S."/>
            <person name="Secka A."/>
            <person name="Antonio M."/>
            <person name="Oren A."/>
            <person name="Chaudhuri R.R."/>
            <person name="La Ragione R."/>
            <person name="Hildebrand F."/>
            <person name="Pallen M.J."/>
        </authorList>
    </citation>
    <scope>NUCLEOTIDE SEQUENCE</scope>
    <source>
        <strain evidence="2">CHK176-6737</strain>
    </source>
</reference>
<dbReference type="EMBL" id="DVNM01000012">
    <property type="protein sequence ID" value="HIU68741.1"/>
    <property type="molecule type" value="Genomic_DNA"/>
</dbReference>
<protein>
    <submittedName>
        <fullName evidence="2">GAP family protein</fullName>
    </submittedName>
</protein>
<reference evidence="2" key="1">
    <citation type="submission" date="2020-10" db="EMBL/GenBank/DDBJ databases">
        <authorList>
            <person name="Gilroy R."/>
        </authorList>
    </citation>
    <scope>NUCLEOTIDE SEQUENCE</scope>
    <source>
        <strain evidence="2">CHK176-6737</strain>
    </source>
</reference>
<keyword evidence="1" id="KW-1133">Transmembrane helix</keyword>
<feature type="transmembrane region" description="Helical" evidence="1">
    <location>
        <begin position="167"/>
        <end position="192"/>
    </location>
</feature>
<name>A0A9D1MTB1_9FIRM</name>
<dbReference type="AlphaFoldDB" id="A0A9D1MTB1"/>
<feature type="transmembrane region" description="Helical" evidence="1">
    <location>
        <begin position="38"/>
        <end position="58"/>
    </location>
</feature>
<dbReference type="InterPro" id="IPR021315">
    <property type="entry name" value="Gap/Sap"/>
</dbReference>
<dbReference type="Proteomes" id="UP000824125">
    <property type="component" value="Unassembled WGS sequence"/>
</dbReference>
<organism evidence="2 3">
    <name type="scientific">Candidatus Scybalenecus merdavium</name>
    <dbReference type="NCBI Taxonomy" id="2840939"/>
    <lineage>
        <taxon>Bacteria</taxon>
        <taxon>Bacillati</taxon>
        <taxon>Bacillota</taxon>
        <taxon>Clostridia</taxon>
        <taxon>Eubacteriales</taxon>
        <taxon>Oscillospiraceae</taxon>
        <taxon>Oscillospiraceae incertae sedis</taxon>
        <taxon>Candidatus Scybalenecus</taxon>
    </lineage>
</organism>
<evidence type="ECO:0000313" key="3">
    <source>
        <dbReference type="Proteomes" id="UP000824125"/>
    </source>
</evidence>
<sequence length="237" mass="25920">MFELITATIAAGAADSLNPMAITQQFVLQGLVKKPHHIWYFILPTGIISLLFGYLAYFGVIENVGGLLSGLPDSAKRALFMLLAAAGVVLLGVAAATAARKILKNKPAKVNDAEKENADEQAVRKKIKSVTPGALVLLGTGATFAELMTSMPYFAFLAYMFGFDLSFWQITVLLVVYNILYMLPLIVMYIVYVTAQKYFDRFYMFCKKLLEKASGILVPVLEAGIGGFCLVWGAMHI</sequence>
<proteinExistence type="predicted"/>
<feature type="transmembrane region" description="Helical" evidence="1">
    <location>
        <begin position="213"/>
        <end position="235"/>
    </location>
</feature>
<keyword evidence="1" id="KW-0472">Membrane</keyword>
<dbReference type="Pfam" id="PF11139">
    <property type="entry name" value="SfLAP"/>
    <property type="match status" value="1"/>
</dbReference>
<keyword evidence="1" id="KW-0812">Transmembrane</keyword>
<feature type="transmembrane region" description="Helical" evidence="1">
    <location>
        <begin position="78"/>
        <end position="99"/>
    </location>
</feature>
<gene>
    <name evidence="2" type="ORF">IAD23_02135</name>
</gene>
<evidence type="ECO:0000313" key="2">
    <source>
        <dbReference type="EMBL" id="HIU68741.1"/>
    </source>
</evidence>
<comment type="caution">
    <text evidence="2">The sequence shown here is derived from an EMBL/GenBank/DDBJ whole genome shotgun (WGS) entry which is preliminary data.</text>
</comment>
<accession>A0A9D1MTB1</accession>
<feature type="transmembrane region" description="Helical" evidence="1">
    <location>
        <begin position="134"/>
        <end position="161"/>
    </location>
</feature>
<evidence type="ECO:0000256" key="1">
    <source>
        <dbReference type="SAM" id="Phobius"/>
    </source>
</evidence>